<dbReference type="InterPro" id="IPR036921">
    <property type="entry name" value="PurM-like_N_sf"/>
</dbReference>
<reference evidence="4" key="1">
    <citation type="journal article" date="2020" name="bioRxiv">
        <title>A rank-normalized archaeal taxonomy based on genome phylogeny resolves widespread incomplete and uneven classifications.</title>
        <authorList>
            <person name="Rinke C."/>
            <person name="Chuvochina M."/>
            <person name="Mussig A.J."/>
            <person name="Chaumeil P.-A."/>
            <person name="Waite D.W."/>
            <person name="Whitman W.B."/>
            <person name="Parks D.H."/>
            <person name="Hugenholtz P."/>
        </authorList>
    </citation>
    <scope>NUCLEOTIDE SEQUENCE</scope>
    <source>
        <strain evidence="4">UBA8849</strain>
    </source>
</reference>
<dbReference type="RefSeq" id="WP_010870181.1">
    <property type="nucleotide sequence ID" value="NC_000909.1"/>
</dbReference>
<dbReference type="PANTHER" id="PTHR30303">
    <property type="entry name" value="HYDROGENASE ISOENZYMES FORMATION PROTEIN HYPE"/>
    <property type="match status" value="1"/>
</dbReference>
<dbReference type="AlphaFoldDB" id="A0A832T7V9"/>
<dbReference type="CDD" id="cd02197">
    <property type="entry name" value="HypE"/>
    <property type="match status" value="1"/>
</dbReference>
<dbReference type="SUPFAM" id="SSF55326">
    <property type="entry name" value="PurM N-terminal domain-like"/>
    <property type="match status" value="1"/>
</dbReference>
<evidence type="ECO:0000259" key="3">
    <source>
        <dbReference type="Pfam" id="PF02769"/>
    </source>
</evidence>
<evidence type="ECO:0000259" key="2">
    <source>
        <dbReference type="Pfam" id="PF00586"/>
    </source>
</evidence>
<accession>A0A832T7V9</accession>
<evidence type="ECO:0000313" key="4">
    <source>
        <dbReference type="EMBL" id="HII59893.1"/>
    </source>
</evidence>
<dbReference type="Gene3D" id="3.90.650.10">
    <property type="entry name" value="PurM-like C-terminal domain"/>
    <property type="match status" value="1"/>
</dbReference>
<sequence length="335" mass="35813">MKITRMHGAGGKVMQELIKDVILKNLEITSVNGGIGLESLDDSATIPIGDKEIVFTVDGHTVKPIFFPGGDIGRLAVSGTVNDLAVMGAKPLALSLSLIIPEGFNLEDLEKIVKSINETSKEAEVAIITGDTKVSDGVDDIIISTAGIGIVDRGKAIRDCNVQEGDAIIVSGNIGEHGLAILLSREGFDFETNIKSDVAPINKLIERVLEEGIQINAMKDPTRGGLADALNEMAEKSNIGITIFEDKIPISDEVQSICDILGLDPLTIANEGKVVMAVKKEDAERCLEILREHPLGKNAEIIGYATKEHKGVIIETIVGRRIVDMPIGDPIPRVC</sequence>
<dbReference type="NCBIfam" id="TIGR02124">
    <property type="entry name" value="hypE"/>
    <property type="match status" value="1"/>
</dbReference>
<dbReference type="PANTHER" id="PTHR30303:SF0">
    <property type="entry name" value="CARBAMOYL DEHYDRATASE HYPE"/>
    <property type="match status" value="1"/>
</dbReference>
<dbReference type="GeneID" id="1451542"/>
<dbReference type="Proteomes" id="UP000645676">
    <property type="component" value="Unassembled WGS sequence"/>
</dbReference>
<dbReference type="EMBL" id="DUJR01000025">
    <property type="protein sequence ID" value="HII59893.1"/>
    <property type="molecule type" value="Genomic_DNA"/>
</dbReference>
<gene>
    <name evidence="4" type="primary">hypE</name>
    <name evidence="4" type="ORF">HA335_04870</name>
</gene>
<dbReference type="SMR" id="A0A832T7V9"/>
<evidence type="ECO:0000313" key="5">
    <source>
        <dbReference type="Proteomes" id="UP000645676"/>
    </source>
</evidence>
<feature type="domain" description="PurM-like N-terminal" evidence="2">
    <location>
        <begin position="41"/>
        <end position="151"/>
    </location>
</feature>
<dbReference type="SUPFAM" id="SSF56042">
    <property type="entry name" value="PurM C-terminal domain-like"/>
    <property type="match status" value="1"/>
</dbReference>
<dbReference type="OMA" id="CGNGGKE"/>
<dbReference type="Gene3D" id="3.30.1330.10">
    <property type="entry name" value="PurM-like, N-terminal domain"/>
    <property type="match status" value="1"/>
</dbReference>
<dbReference type="GO" id="GO:0051604">
    <property type="term" value="P:protein maturation"/>
    <property type="evidence" value="ECO:0007669"/>
    <property type="project" value="TreeGrafter"/>
</dbReference>
<dbReference type="PIRSF" id="PIRSF005644">
    <property type="entry name" value="Hdrgns_mtr_HypE"/>
    <property type="match status" value="1"/>
</dbReference>
<organism evidence="4 5">
    <name type="scientific">Methanocaldococcus jannaschii</name>
    <dbReference type="NCBI Taxonomy" id="2190"/>
    <lineage>
        <taxon>Archaea</taxon>
        <taxon>Methanobacteriati</taxon>
        <taxon>Methanobacteriota</taxon>
        <taxon>Methanomada group</taxon>
        <taxon>Methanococci</taxon>
        <taxon>Methanococcales</taxon>
        <taxon>Methanocaldococcaceae</taxon>
        <taxon>Methanocaldococcus</taxon>
    </lineage>
</organism>
<comment type="similarity">
    <text evidence="1">Belongs to the HypE family.</text>
</comment>
<dbReference type="InterPro" id="IPR010918">
    <property type="entry name" value="PurM-like_C_dom"/>
</dbReference>
<dbReference type="InterPro" id="IPR036676">
    <property type="entry name" value="PurM-like_C_sf"/>
</dbReference>
<protein>
    <submittedName>
        <fullName evidence="4">Hydrogenase expression/formation protein HypE</fullName>
    </submittedName>
</protein>
<dbReference type="Pfam" id="PF00586">
    <property type="entry name" value="AIRS"/>
    <property type="match status" value="1"/>
</dbReference>
<dbReference type="InterPro" id="IPR011854">
    <property type="entry name" value="HypE"/>
</dbReference>
<name>A0A832T7V9_9EURY</name>
<proteinExistence type="inferred from homology"/>
<dbReference type="InterPro" id="IPR016188">
    <property type="entry name" value="PurM-like_N"/>
</dbReference>
<comment type="caution">
    <text evidence="4">The sequence shown here is derived from an EMBL/GenBank/DDBJ whole genome shotgun (WGS) entry which is preliminary data.</text>
</comment>
<feature type="domain" description="PurM-like C-terminal" evidence="3">
    <location>
        <begin position="163"/>
        <end position="313"/>
    </location>
</feature>
<evidence type="ECO:0000256" key="1">
    <source>
        <dbReference type="ARBA" id="ARBA00006243"/>
    </source>
</evidence>
<dbReference type="Pfam" id="PF02769">
    <property type="entry name" value="AIRS_C"/>
    <property type="match status" value="1"/>
</dbReference>